<feature type="compositionally biased region" description="Polar residues" evidence="1">
    <location>
        <begin position="87"/>
        <end position="100"/>
    </location>
</feature>
<feature type="compositionally biased region" description="Basic and acidic residues" evidence="1">
    <location>
        <begin position="69"/>
        <end position="81"/>
    </location>
</feature>
<feature type="region of interest" description="Disordered" evidence="1">
    <location>
        <begin position="69"/>
        <end position="100"/>
    </location>
</feature>
<protein>
    <recommendedName>
        <fullName evidence="4">Ribosomal protein S3</fullName>
    </recommendedName>
</protein>
<evidence type="ECO:0000313" key="3">
    <source>
        <dbReference type="Proteomes" id="UP001162131"/>
    </source>
</evidence>
<reference evidence="2" key="1">
    <citation type="submission" date="2021-09" db="EMBL/GenBank/DDBJ databases">
        <authorList>
            <consortium name="AG Swart"/>
            <person name="Singh M."/>
            <person name="Singh A."/>
            <person name="Seah K."/>
            <person name="Emmerich C."/>
        </authorList>
    </citation>
    <scope>NUCLEOTIDE SEQUENCE</scope>
    <source>
        <strain evidence="2">ATCC30299</strain>
    </source>
</reference>
<dbReference type="EMBL" id="CAJZBQ010000018">
    <property type="protein sequence ID" value="CAG9317192.1"/>
    <property type="molecule type" value="Genomic_DNA"/>
</dbReference>
<feature type="region of interest" description="Disordered" evidence="1">
    <location>
        <begin position="1"/>
        <end position="35"/>
    </location>
</feature>
<feature type="compositionally biased region" description="Polar residues" evidence="1">
    <location>
        <begin position="1"/>
        <end position="10"/>
    </location>
</feature>
<dbReference type="Proteomes" id="UP001162131">
    <property type="component" value="Unassembled WGS sequence"/>
</dbReference>
<proteinExistence type="predicted"/>
<feature type="compositionally biased region" description="Basic residues" evidence="1">
    <location>
        <begin position="13"/>
        <end position="26"/>
    </location>
</feature>
<comment type="caution">
    <text evidence="2">The sequence shown here is derived from an EMBL/GenBank/DDBJ whole genome shotgun (WGS) entry which is preliminary data.</text>
</comment>
<evidence type="ECO:0000256" key="1">
    <source>
        <dbReference type="SAM" id="MobiDB-lite"/>
    </source>
</evidence>
<name>A0AAU9IU41_9CILI</name>
<gene>
    <name evidence="2" type="ORF">BSTOLATCC_MIC18446</name>
</gene>
<sequence>MKSALAQINSIYKPKRKRKSAWKVHKNSQDHSKQENHLNISINKLQNRMSPIQEDPSLRSISVLKPREEQLSLRNETKSVEPPKLPSINSRSPEPFTPKQNKTLFSTASSFDSDFQKLELLVNRNNSARHNLLTVQQQIMELGVKQIMKEKFQSIEEDPENYVKIEEHLPHQRYENRGIHFVGARKEPFPVRKAFKLPPIC</sequence>
<keyword evidence="3" id="KW-1185">Reference proteome</keyword>
<dbReference type="AlphaFoldDB" id="A0AAU9IU41"/>
<accession>A0AAU9IU41</accession>
<organism evidence="2 3">
    <name type="scientific">Blepharisma stoltei</name>
    <dbReference type="NCBI Taxonomy" id="1481888"/>
    <lineage>
        <taxon>Eukaryota</taxon>
        <taxon>Sar</taxon>
        <taxon>Alveolata</taxon>
        <taxon>Ciliophora</taxon>
        <taxon>Postciliodesmatophora</taxon>
        <taxon>Heterotrichea</taxon>
        <taxon>Heterotrichida</taxon>
        <taxon>Blepharismidae</taxon>
        <taxon>Blepharisma</taxon>
    </lineage>
</organism>
<evidence type="ECO:0008006" key="4">
    <source>
        <dbReference type="Google" id="ProtNLM"/>
    </source>
</evidence>
<evidence type="ECO:0000313" key="2">
    <source>
        <dbReference type="EMBL" id="CAG9317192.1"/>
    </source>
</evidence>